<accession>A0A7T7BW93</accession>
<feature type="region of interest" description="Disordered" evidence="8">
    <location>
        <begin position="132"/>
        <end position="173"/>
    </location>
</feature>
<name>A0A7T7BW93_9STRA</name>
<sequence>MIRRISIKKRYPNQDIRYSNFLVSLLINRILKKGKKSLAKILVYKAFDIIYKKLEKDPLIIFERAIKNVSPKIQVKLSRIKRRKSALLVPTLISRYNATNIAIKWIISFAKKRTGKEFSLKLANEILDAASKSGSSFKKKEETHKTAEANKSALRSKKVKRKKKTKQNKLKKN</sequence>
<dbReference type="SUPFAM" id="SSF47973">
    <property type="entry name" value="Ribosomal protein S7"/>
    <property type="match status" value="1"/>
</dbReference>
<keyword evidence="4 6" id="KW-0689">Ribosomal protein</keyword>
<dbReference type="InterPro" id="IPR023798">
    <property type="entry name" value="Ribosomal_uS7_dom"/>
</dbReference>
<dbReference type="RefSeq" id="YP_010139312.1">
    <property type="nucleotide sequence ID" value="NC_056910.1"/>
</dbReference>
<comment type="similarity">
    <text evidence="1 6">Belongs to the universal ribosomal protein uS7 family.</text>
</comment>
<keyword evidence="2 7" id="KW-0699">rRNA-binding</keyword>
<feature type="compositionally biased region" description="Basic and acidic residues" evidence="8">
    <location>
        <begin position="138"/>
        <end position="148"/>
    </location>
</feature>
<evidence type="ECO:0000256" key="4">
    <source>
        <dbReference type="ARBA" id="ARBA00022980"/>
    </source>
</evidence>
<keyword evidence="5 6" id="KW-0687">Ribonucleoprotein</keyword>
<dbReference type="InterPro" id="IPR005717">
    <property type="entry name" value="Ribosomal_uS7_bac/org-type"/>
</dbReference>
<dbReference type="InterPro" id="IPR020606">
    <property type="entry name" value="Ribosomal_uS7_CS"/>
</dbReference>
<protein>
    <recommendedName>
        <fullName evidence="7">Ribosomal protein S7</fullName>
    </recommendedName>
</protein>
<dbReference type="InterPro" id="IPR000235">
    <property type="entry name" value="Ribosomal_uS7"/>
</dbReference>
<dbReference type="PIRSF" id="PIRSF002122">
    <property type="entry name" value="RPS7p_RPS7a_RPS5e_RPS7o"/>
    <property type="match status" value="1"/>
</dbReference>
<evidence type="ECO:0000256" key="2">
    <source>
        <dbReference type="ARBA" id="ARBA00022730"/>
    </source>
</evidence>
<dbReference type="GO" id="GO:0015935">
    <property type="term" value="C:small ribosomal subunit"/>
    <property type="evidence" value="ECO:0007669"/>
    <property type="project" value="InterPro"/>
</dbReference>
<dbReference type="PANTHER" id="PTHR11205">
    <property type="entry name" value="RIBOSOMAL PROTEIN S7"/>
    <property type="match status" value="1"/>
</dbReference>
<evidence type="ECO:0000256" key="6">
    <source>
        <dbReference type="RuleBase" id="RU003619"/>
    </source>
</evidence>
<evidence type="ECO:0000256" key="5">
    <source>
        <dbReference type="ARBA" id="ARBA00023274"/>
    </source>
</evidence>
<evidence type="ECO:0000256" key="1">
    <source>
        <dbReference type="ARBA" id="ARBA00007151"/>
    </source>
</evidence>
<dbReference type="AlphaFoldDB" id="A0A7T7BW93"/>
<evidence type="ECO:0000259" key="9">
    <source>
        <dbReference type="Pfam" id="PF00177"/>
    </source>
</evidence>
<feature type="compositionally biased region" description="Basic residues" evidence="8">
    <location>
        <begin position="154"/>
        <end position="173"/>
    </location>
</feature>
<dbReference type="NCBIfam" id="TIGR01029">
    <property type="entry name" value="rpsG_bact"/>
    <property type="match status" value="1"/>
</dbReference>
<organism evidence="10">
    <name type="scientific">Poterioochromonas malhamensis</name>
    <dbReference type="NCBI Taxonomy" id="88167"/>
    <lineage>
        <taxon>Eukaryota</taxon>
        <taxon>Sar</taxon>
        <taxon>Stramenopiles</taxon>
        <taxon>Ochrophyta</taxon>
        <taxon>Synurophyceae</taxon>
        <taxon>Ochromonadales</taxon>
        <taxon>Ochromonadaceae</taxon>
        <taxon>Poterioochromonas</taxon>
    </lineage>
</organism>
<dbReference type="GO" id="GO:0006412">
    <property type="term" value="P:translation"/>
    <property type="evidence" value="ECO:0007669"/>
    <property type="project" value="InterPro"/>
</dbReference>
<feature type="domain" description="Small ribosomal subunit protein uS7" evidence="9">
    <location>
        <begin position="3"/>
        <end position="151"/>
    </location>
</feature>
<dbReference type="GO" id="GO:0019843">
    <property type="term" value="F:rRNA binding"/>
    <property type="evidence" value="ECO:0007669"/>
    <property type="project" value="UniProtKB-KW"/>
</dbReference>
<dbReference type="Pfam" id="PF00177">
    <property type="entry name" value="Ribosomal_S7"/>
    <property type="match status" value="1"/>
</dbReference>
<keyword evidence="10" id="KW-0934">Plastid</keyword>
<dbReference type="PROSITE" id="PS00052">
    <property type="entry name" value="RIBOSOMAL_S7"/>
    <property type="match status" value="1"/>
</dbReference>
<proteinExistence type="inferred from homology"/>
<evidence type="ECO:0000256" key="3">
    <source>
        <dbReference type="ARBA" id="ARBA00022884"/>
    </source>
</evidence>
<reference evidence="10" key="1">
    <citation type="submission" date="2020-10" db="EMBL/GenBank/DDBJ databases">
        <title>Complete chloroplast genome of the Synurophyceae Poterioochromonas malhamensis (Pringsheim) R.A.Andersen 2017 from Van Lake in Eastern Anatolia.</title>
        <authorList>
            <person name="Gastineau R."/>
            <person name="Yilmaz E."/>
            <person name="Solak C.N."/>
            <person name="Lemieux C."/>
            <person name="Turmel M."/>
            <person name="Witkowski A."/>
        </authorList>
    </citation>
    <scope>NUCLEOTIDE SEQUENCE</scope>
    <source>
        <strain evidence="10">SZCZR2049</strain>
    </source>
</reference>
<dbReference type="EMBL" id="MW175522">
    <property type="protein sequence ID" value="QQK54978.1"/>
    <property type="molecule type" value="Genomic_DNA"/>
</dbReference>
<keyword evidence="3 7" id="KW-0694">RNA-binding</keyword>
<dbReference type="GeneID" id="67132874"/>
<evidence type="ECO:0000256" key="7">
    <source>
        <dbReference type="RuleBase" id="RU003620"/>
    </source>
</evidence>
<dbReference type="Gene3D" id="1.10.455.10">
    <property type="entry name" value="Ribosomal protein S7 domain"/>
    <property type="match status" value="1"/>
</dbReference>
<evidence type="ECO:0000313" key="10">
    <source>
        <dbReference type="EMBL" id="QQK54978.1"/>
    </source>
</evidence>
<gene>
    <name evidence="10" type="primary">rps7</name>
</gene>
<dbReference type="GO" id="GO:0003735">
    <property type="term" value="F:structural constituent of ribosome"/>
    <property type="evidence" value="ECO:0007669"/>
    <property type="project" value="InterPro"/>
</dbReference>
<geneLocation type="plastid" evidence="10"/>
<evidence type="ECO:0000256" key="8">
    <source>
        <dbReference type="SAM" id="MobiDB-lite"/>
    </source>
</evidence>
<dbReference type="InterPro" id="IPR036823">
    <property type="entry name" value="Ribosomal_uS7_dom_sf"/>
</dbReference>